<evidence type="ECO:0000256" key="2">
    <source>
        <dbReference type="SAM" id="Phobius"/>
    </source>
</evidence>
<keyword evidence="2" id="KW-0812">Transmembrane</keyword>
<keyword evidence="4" id="KW-1185">Reference proteome</keyword>
<protein>
    <submittedName>
        <fullName evidence="3">Uncharacterized protein</fullName>
    </submittedName>
</protein>
<organism evidence="3 4">
    <name type="scientific">Megaselia scalaris</name>
    <name type="common">Humpbacked fly</name>
    <name type="synonym">Phora scalaris</name>
    <dbReference type="NCBI Taxonomy" id="36166"/>
    <lineage>
        <taxon>Eukaryota</taxon>
        <taxon>Metazoa</taxon>
        <taxon>Ecdysozoa</taxon>
        <taxon>Arthropoda</taxon>
        <taxon>Hexapoda</taxon>
        <taxon>Insecta</taxon>
        <taxon>Pterygota</taxon>
        <taxon>Neoptera</taxon>
        <taxon>Endopterygota</taxon>
        <taxon>Diptera</taxon>
        <taxon>Brachycera</taxon>
        <taxon>Muscomorpha</taxon>
        <taxon>Platypezoidea</taxon>
        <taxon>Phoridae</taxon>
        <taxon>Megaseliini</taxon>
        <taxon>Megaselia</taxon>
    </lineage>
</organism>
<evidence type="ECO:0000313" key="4">
    <source>
        <dbReference type="Proteomes" id="UP000015102"/>
    </source>
</evidence>
<proteinExistence type="predicted"/>
<dbReference type="HOGENOM" id="CLU_2339508_0_0_1"/>
<dbReference type="AlphaFoldDB" id="T1GYE9"/>
<feature type="region of interest" description="Disordered" evidence="1">
    <location>
        <begin position="1"/>
        <end position="24"/>
    </location>
</feature>
<dbReference type="EMBL" id="CAQQ02078428">
    <property type="status" value="NOT_ANNOTATED_CDS"/>
    <property type="molecule type" value="Genomic_DNA"/>
</dbReference>
<name>T1GYE9_MEGSC</name>
<dbReference type="EMBL" id="CAQQ02078429">
    <property type="status" value="NOT_ANNOTATED_CDS"/>
    <property type="molecule type" value="Genomic_DNA"/>
</dbReference>
<dbReference type="STRING" id="36166.T1GYE9"/>
<dbReference type="Gene3D" id="1.20.1070.10">
    <property type="entry name" value="Rhodopsin 7-helix transmembrane proteins"/>
    <property type="match status" value="1"/>
</dbReference>
<reference evidence="3" key="2">
    <citation type="submission" date="2015-06" db="UniProtKB">
        <authorList>
            <consortium name="EnsemblMetazoa"/>
        </authorList>
    </citation>
    <scope>IDENTIFICATION</scope>
</reference>
<reference evidence="4" key="1">
    <citation type="submission" date="2013-02" db="EMBL/GenBank/DDBJ databases">
        <authorList>
            <person name="Hughes D."/>
        </authorList>
    </citation>
    <scope>NUCLEOTIDE SEQUENCE</scope>
    <source>
        <strain>Durham</strain>
        <strain evidence="4">NC isolate 2 -- Noor lab</strain>
    </source>
</reference>
<dbReference type="Proteomes" id="UP000015102">
    <property type="component" value="Unassembled WGS sequence"/>
</dbReference>
<feature type="transmembrane region" description="Helical" evidence="2">
    <location>
        <begin position="50"/>
        <end position="73"/>
    </location>
</feature>
<evidence type="ECO:0000313" key="3">
    <source>
        <dbReference type="EnsemblMetazoa" id="MESCA008874-PA"/>
    </source>
</evidence>
<keyword evidence="2" id="KW-1133">Transmembrane helix</keyword>
<accession>T1GYE9</accession>
<keyword evidence="2" id="KW-0472">Membrane</keyword>
<evidence type="ECO:0000256" key="1">
    <source>
        <dbReference type="SAM" id="MobiDB-lite"/>
    </source>
</evidence>
<dbReference type="EnsemblMetazoa" id="MESCA008874-RA">
    <property type="protein sequence ID" value="MESCA008874-PA"/>
    <property type="gene ID" value="MESCA008874"/>
</dbReference>
<sequence length="98" mass="11274">MLIFEQSSKTTSTSVGNSSQKTDLNECESNIPRTVATQANQREIRHLKMFYILISLMAAFIVLRLPAWIFLIMRMYGDYTQPVDWILHFVFGILTLAS</sequence>